<dbReference type="InterPro" id="IPR041272">
    <property type="entry name" value="GcnA_N"/>
</dbReference>
<dbReference type="STRING" id="1114965.Spaf_0259"/>
<dbReference type="PATRIC" id="fig|1114965.3.peg.251"/>
<dbReference type="eggNOG" id="COG3525">
    <property type="taxonomic scope" value="Bacteria"/>
</dbReference>
<keyword evidence="3" id="KW-0378">Hydrolase</keyword>
<feature type="domain" description="Glycoside Hydrolase 20C C-terminal" evidence="1">
    <location>
        <begin position="439"/>
        <end position="624"/>
    </location>
</feature>
<dbReference type="GO" id="GO:0015929">
    <property type="term" value="F:hexosaminidase activity"/>
    <property type="evidence" value="ECO:0007669"/>
    <property type="project" value="InterPro"/>
</dbReference>
<gene>
    <name evidence="3" type="ORF">Spaf_0259</name>
</gene>
<accession>I1ZJQ8</accession>
<name>I1ZJQ8_STRPA</name>
<reference evidence="3 4" key="1">
    <citation type="journal article" date="2012" name="PLoS ONE">
        <title>Complete Genome and Transcriptomes of Streptococcus parasanguinis FW213: Phylogenic Relations and Potential Virulence Mechanisms.</title>
        <authorList>
            <person name="Geng J."/>
            <person name="Chiu C.H."/>
            <person name="Tang P."/>
            <person name="Chen Y."/>
            <person name="Shieh H.R."/>
            <person name="Hu S."/>
            <person name="Chen Y.Y."/>
        </authorList>
    </citation>
    <scope>NUCLEOTIDE SEQUENCE [LARGE SCALE GENOMIC DNA]</scope>
    <source>
        <strain evidence="3 4">FW213</strain>
    </source>
</reference>
<protein>
    <submittedName>
        <fullName evidence="3">Glycosyl hydrolase-related protein</fullName>
    </submittedName>
</protein>
<dbReference type="CDD" id="cd06565">
    <property type="entry name" value="GH20_GcnA-like"/>
    <property type="match status" value="1"/>
</dbReference>
<dbReference type="InterPro" id="IPR038901">
    <property type="entry name" value="HEXDC-like"/>
</dbReference>
<dbReference type="Gene3D" id="1.20.120.670">
    <property type="entry name" value="N-acetyl-b-d-glucoasminidase"/>
    <property type="match status" value="1"/>
</dbReference>
<dbReference type="HOGENOM" id="CLU_028877_0_0_9"/>
<evidence type="ECO:0000259" key="2">
    <source>
        <dbReference type="Pfam" id="PF18229"/>
    </source>
</evidence>
<dbReference type="Proteomes" id="UP000002865">
    <property type="component" value="Chromosome"/>
</dbReference>
<dbReference type="PANTHER" id="PTHR21040:SF8">
    <property type="entry name" value="BCDNA.GH04120"/>
    <property type="match status" value="1"/>
</dbReference>
<dbReference type="EMBL" id="CP003122">
    <property type="protein sequence ID" value="AFJ25282.1"/>
    <property type="molecule type" value="Genomic_DNA"/>
</dbReference>
<organism evidence="3 4">
    <name type="scientific">Streptococcus parasanguinis FW213</name>
    <dbReference type="NCBI Taxonomy" id="1114965"/>
    <lineage>
        <taxon>Bacteria</taxon>
        <taxon>Bacillati</taxon>
        <taxon>Bacillota</taxon>
        <taxon>Bacilli</taxon>
        <taxon>Lactobacillales</taxon>
        <taxon>Streptococcaceae</taxon>
        <taxon>Streptococcus</taxon>
    </lineage>
</organism>
<dbReference type="InterPro" id="IPR017853">
    <property type="entry name" value="GH"/>
</dbReference>
<proteinExistence type="predicted"/>
<dbReference type="PaxDb" id="1114965-Spaf_0259"/>
<dbReference type="AlphaFoldDB" id="I1ZJQ8"/>
<dbReference type="InterPro" id="IPR041063">
    <property type="entry name" value="Glyco_H_20C_C"/>
</dbReference>
<dbReference type="PANTHER" id="PTHR21040">
    <property type="entry name" value="BCDNA.GH04120"/>
    <property type="match status" value="1"/>
</dbReference>
<evidence type="ECO:0000313" key="4">
    <source>
        <dbReference type="Proteomes" id="UP000002865"/>
    </source>
</evidence>
<dbReference type="Pfam" id="PF18229">
    <property type="entry name" value="GcnA_N"/>
    <property type="match status" value="1"/>
</dbReference>
<dbReference type="Pfam" id="PF18088">
    <property type="entry name" value="Glyco_H_20C_C"/>
    <property type="match status" value="1"/>
</dbReference>
<evidence type="ECO:0000259" key="1">
    <source>
        <dbReference type="Pfam" id="PF18088"/>
    </source>
</evidence>
<dbReference type="KEGG" id="scf:Spaf_0259"/>
<dbReference type="Gene3D" id="3.30.160.230">
    <property type="entry name" value="N-acetyl-beta-d-glucosaminidase"/>
    <property type="match status" value="1"/>
</dbReference>
<feature type="domain" description="N-acetyl-beta-D-glucosaminidase N-terminal" evidence="2">
    <location>
        <begin position="26"/>
        <end position="101"/>
    </location>
</feature>
<dbReference type="Gene3D" id="3.20.20.80">
    <property type="entry name" value="Glycosidases"/>
    <property type="match status" value="1"/>
</dbReference>
<dbReference type="SUPFAM" id="SSF51445">
    <property type="entry name" value="(Trans)glycosidases"/>
    <property type="match status" value="1"/>
</dbReference>
<evidence type="ECO:0000313" key="3">
    <source>
        <dbReference type="EMBL" id="AFJ25282.1"/>
    </source>
</evidence>
<sequence>MHLSGRCQSLRCPCQLVTGGKPMVSFTGLSPKQAQAVEVLKNHISLPDVEVAVTQSDQASISIKGENGQYQLTYRKPHQLYRALSVLATALTEGDKVEIEEQAAYEDLAYMADCSRNAVINVASAKQMIEVLALMGYSTFELYMEDTYQIEGQPYFGYFRGAYSAEELQEIEAYAQQFDMTFVPCIQTLAHLSAFVKWGVKEVQQLRDVEDILLIGEEKVYDLIDGMFATLSKLQTRKVNIGMDEAHLVGLGRYLILNGIVDRSLLMCQHLERVLDIADKYGFHCQMWSDMFFKLMSADGQYDREVEIPEETRVYLDRLKDRVTLVYWDYYQDSEEKYNRNFRNHHKISQDIAFAGGAWKWIGFTPHNQFSRLVAIEANKACRANQIKEVIVTGWADNGGETAQFSILPSLQIWAELSYRNDLERLSAHFKTNTGLSVEDFMQLDLANLLPDLPGNIHGINPNRYVFYQDVLCPILDKHMTPEQDKPHFAKATEILSDIKEKAGVYAYLFETQAQLNAILSSKVDVGRRIREAYHADDKESLQQISREELPKLRSQIENFHALFSHQWLKENKIFGLDTVDIRMGGLLQRIKRAESRIEDYLAGSITCIDELEVEILPFNDFYGDQDFAATTANQWHTIATASTIYTT</sequence>